<evidence type="ECO:0000256" key="1">
    <source>
        <dbReference type="ARBA" id="ARBA00005254"/>
    </source>
</evidence>
<name>D3F3R4_CONWI</name>
<dbReference type="GO" id="GO:0004300">
    <property type="term" value="F:enoyl-CoA hydratase activity"/>
    <property type="evidence" value="ECO:0007669"/>
    <property type="project" value="UniProtKB-EC"/>
</dbReference>
<gene>
    <name evidence="3" type="ordered locus">Cwoe_4012</name>
</gene>
<comment type="similarity">
    <text evidence="1">Belongs to the enoyl-CoA hydratase/isomerase family.</text>
</comment>
<evidence type="ECO:0000259" key="2">
    <source>
        <dbReference type="Pfam" id="PF01575"/>
    </source>
</evidence>
<dbReference type="OrthoDB" id="9801735at2"/>
<protein>
    <submittedName>
        <fullName evidence="3">Enoyl-CoA hydratase</fullName>
        <ecNumber evidence="3">4.2.1.17</ecNumber>
    </submittedName>
</protein>
<dbReference type="KEGG" id="cwo:Cwoe_4012"/>
<dbReference type="PANTHER" id="PTHR42993">
    <property type="entry name" value="MAOC-LIKE DEHYDRATASE DOMAIN-CONTAINING PROTEIN"/>
    <property type="match status" value="1"/>
</dbReference>
<reference evidence="3 4" key="1">
    <citation type="journal article" date="2010" name="Stand. Genomic Sci.">
        <title>Complete genome sequence of Conexibacter woesei type strain (ID131577).</title>
        <authorList>
            <person name="Pukall R."/>
            <person name="Lapidus A."/>
            <person name="Glavina Del Rio T."/>
            <person name="Copeland A."/>
            <person name="Tice H."/>
            <person name="Cheng J.-F."/>
            <person name="Lucas S."/>
            <person name="Chen F."/>
            <person name="Nolan M."/>
            <person name="Bruce D."/>
            <person name="Goodwin L."/>
            <person name="Pitluck S."/>
            <person name="Mavromatis K."/>
            <person name="Ivanova N."/>
            <person name="Ovchinnikova G."/>
            <person name="Pati A."/>
            <person name="Chen A."/>
            <person name="Palaniappan K."/>
            <person name="Land M."/>
            <person name="Hauser L."/>
            <person name="Chang Y.-J."/>
            <person name="Jeffries C.D."/>
            <person name="Chain P."/>
            <person name="Meincke L."/>
            <person name="Sims D."/>
            <person name="Brettin T."/>
            <person name="Detter J.C."/>
            <person name="Rohde M."/>
            <person name="Goeker M."/>
            <person name="Bristow J."/>
            <person name="Eisen J.A."/>
            <person name="Markowitz V."/>
            <person name="Kyrpides N.C."/>
            <person name="Klenk H.-P."/>
            <person name="Hugenholtz P."/>
        </authorList>
    </citation>
    <scope>NUCLEOTIDE SEQUENCE [LARGE SCALE GENOMIC DNA]</scope>
    <source>
        <strain evidence="4">DSM 14684 / CIP 108061 / JCM 11494 / NBRC 100937 / ID131577</strain>
    </source>
</reference>
<dbReference type="eggNOG" id="COG2030">
    <property type="taxonomic scope" value="Bacteria"/>
</dbReference>
<sequence>MSAGRAPACTVVDDLGELRDYVGAALGTTAWHRLDQTSIDTFARVTDDEQWIHVDPARAADGPFGTTIAHGFLTLSLCAGFVGQVLEVRNVGMLVNYGLDRVRFPSPVPAGSDVRGHAELLSLDAAAGGLQAVIRMTIEVRDAAKPACVADTVVRLLPRT</sequence>
<dbReference type="SUPFAM" id="SSF54637">
    <property type="entry name" value="Thioesterase/thiol ester dehydrase-isomerase"/>
    <property type="match status" value="1"/>
</dbReference>
<evidence type="ECO:0000313" key="3">
    <source>
        <dbReference type="EMBL" id="ADB52429.1"/>
    </source>
</evidence>
<evidence type="ECO:0000313" key="4">
    <source>
        <dbReference type="Proteomes" id="UP000008229"/>
    </source>
</evidence>
<dbReference type="STRING" id="469383.Cwoe_4012"/>
<dbReference type="InterPro" id="IPR039375">
    <property type="entry name" value="NodN-like"/>
</dbReference>
<dbReference type="Gene3D" id="3.10.129.10">
    <property type="entry name" value="Hotdog Thioesterase"/>
    <property type="match status" value="1"/>
</dbReference>
<dbReference type="InterPro" id="IPR029069">
    <property type="entry name" value="HotDog_dom_sf"/>
</dbReference>
<dbReference type="RefSeq" id="WP_012935480.1">
    <property type="nucleotide sequence ID" value="NC_013739.1"/>
</dbReference>
<dbReference type="Proteomes" id="UP000008229">
    <property type="component" value="Chromosome"/>
</dbReference>
<accession>D3F3R4</accession>
<dbReference type="HOGENOM" id="CLU_108911_0_0_11"/>
<dbReference type="AlphaFoldDB" id="D3F3R4"/>
<dbReference type="Pfam" id="PF01575">
    <property type="entry name" value="MaoC_dehydratas"/>
    <property type="match status" value="1"/>
</dbReference>
<dbReference type="CDD" id="cd03450">
    <property type="entry name" value="NodN"/>
    <property type="match status" value="1"/>
</dbReference>
<dbReference type="EMBL" id="CP001854">
    <property type="protein sequence ID" value="ADB52429.1"/>
    <property type="molecule type" value="Genomic_DNA"/>
</dbReference>
<proteinExistence type="inferred from homology"/>
<dbReference type="InterPro" id="IPR002539">
    <property type="entry name" value="MaoC-like_dom"/>
</dbReference>
<dbReference type="PANTHER" id="PTHR42993:SF1">
    <property type="entry name" value="MAOC-LIKE DEHYDRATASE DOMAIN-CONTAINING PROTEIN"/>
    <property type="match status" value="1"/>
</dbReference>
<keyword evidence="3" id="KW-0456">Lyase</keyword>
<feature type="domain" description="MaoC-like" evidence="2">
    <location>
        <begin position="23"/>
        <end position="120"/>
    </location>
</feature>
<dbReference type="EC" id="4.2.1.17" evidence="3"/>
<keyword evidence="4" id="KW-1185">Reference proteome</keyword>
<reference evidence="4" key="2">
    <citation type="submission" date="2010-01" db="EMBL/GenBank/DDBJ databases">
        <title>The complete genome of Conexibacter woesei DSM 14684.</title>
        <authorList>
            <consortium name="US DOE Joint Genome Institute (JGI-PGF)"/>
            <person name="Lucas S."/>
            <person name="Copeland A."/>
            <person name="Lapidus A."/>
            <person name="Glavina del Rio T."/>
            <person name="Dalin E."/>
            <person name="Tice H."/>
            <person name="Bruce D."/>
            <person name="Goodwin L."/>
            <person name="Pitluck S."/>
            <person name="Kyrpides N."/>
            <person name="Mavromatis K."/>
            <person name="Ivanova N."/>
            <person name="Mikhailova N."/>
            <person name="Chertkov O."/>
            <person name="Brettin T."/>
            <person name="Detter J.C."/>
            <person name="Han C."/>
            <person name="Larimer F."/>
            <person name="Land M."/>
            <person name="Hauser L."/>
            <person name="Markowitz V."/>
            <person name="Cheng J.-F."/>
            <person name="Hugenholtz P."/>
            <person name="Woyke T."/>
            <person name="Wu D."/>
            <person name="Pukall R."/>
            <person name="Steenblock K."/>
            <person name="Schneider S."/>
            <person name="Klenk H.-P."/>
            <person name="Eisen J.A."/>
        </authorList>
    </citation>
    <scope>NUCLEOTIDE SEQUENCE [LARGE SCALE GENOMIC DNA]</scope>
    <source>
        <strain evidence="4">DSM 14684 / CIP 108061 / JCM 11494 / NBRC 100937 / ID131577</strain>
    </source>
</reference>
<organism evidence="3 4">
    <name type="scientific">Conexibacter woesei (strain DSM 14684 / CCUG 47730 / CIP 108061 / JCM 11494 / NBRC 100937 / ID131577)</name>
    <dbReference type="NCBI Taxonomy" id="469383"/>
    <lineage>
        <taxon>Bacteria</taxon>
        <taxon>Bacillati</taxon>
        <taxon>Actinomycetota</taxon>
        <taxon>Thermoleophilia</taxon>
        <taxon>Solirubrobacterales</taxon>
        <taxon>Conexibacteraceae</taxon>
        <taxon>Conexibacter</taxon>
    </lineage>
</organism>